<organism evidence="11 12">
    <name type="scientific">Phenylobacterium kunshanense</name>
    <dbReference type="NCBI Taxonomy" id="1445034"/>
    <lineage>
        <taxon>Bacteria</taxon>
        <taxon>Pseudomonadati</taxon>
        <taxon>Pseudomonadota</taxon>
        <taxon>Alphaproteobacteria</taxon>
        <taxon>Caulobacterales</taxon>
        <taxon>Caulobacteraceae</taxon>
        <taxon>Phenylobacterium</taxon>
    </lineage>
</organism>
<keyword evidence="3" id="KW-0004">4Fe-4S</keyword>
<dbReference type="PANTHER" id="PTHR33693:SF9">
    <property type="entry name" value="TYPE-4 URACIL-DNA GLYCOSYLASE"/>
    <property type="match status" value="1"/>
</dbReference>
<dbReference type="GO" id="GO:0097506">
    <property type="term" value="F:deaminated base DNA N-glycosylase activity"/>
    <property type="evidence" value="ECO:0007669"/>
    <property type="project" value="UniProtKB-ARBA"/>
</dbReference>
<dbReference type="SMART" id="SM00986">
    <property type="entry name" value="UDG"/>
    <property type="match status" value="1"/>
</dbReference>
<reference evidence="11 12" key="1">
    <citation type="submission" date="2018-05" db="EMBL/GenBank/DDBJ databases">
        <authorList>
            <person name="Lanie J.A."/>
            <person name="Ng W.-L."/>
            <person name="Kazmierczak K.M."/>
            <person name="Andrzejewski T.M."/>
            <person name="Davidsen T.M."/>
            <person name="Wayne K.J."/>
            <person name="Tettelin H."/>
            <person name="Glass J.I."/>
            <person name="Rusch D."/>
            <person name="Podicherti R."/>
            <person name="Tsui H.-C.T."/>
            <person name="Winkler M.E."/>
        </authorList>
    </citation>
    <scope>NUCLEOTIDE SEQUENCE [LARGE SCALE GENOMIC DNA]</scope>
    <source>
        <strain evidence="11 12">BUT-10</strain>
    </source>
</reference>
<keyword evidence="7" id="KW-0408">Iron</keyword>
<dbReference type="InterPro" id="IPR025404">
    <property type="entry name" value="DUF4130"/>
</dbReference>
<name>A0A328BCU2_9CAUL</name>
<keyword evidence="8" id="KW-0411">Iron-sulfur</keyword>
<evidence type="ECO:0000256" key="9">
    <source>
        <dbReference type="ARBA" id="ARBA00023204"/>
    </source>
</evidence>
<dbReference type="InterPro" id="IPR023875">
    <property type="entry name" value="DNA_repair_put"/>
</dbReference>
<dbReference type="NCBIfam" id="TIGR03914">
    <property type="entry name" value="UDG_fam_dom"/>
    <property type="match status" value="1"/>
</dbReference>
<dbReference type="PANTHER" id="PTHR33693">
    <property type="entry name" value="TYPE-5 URACIL-DNA GLYCOSYLASE"/>
    <property type="match status" value="1"/>
</dbReference>
<feature type="domain" description="Uracil-DNA glycosylase-like" evidence="10">
    <location>
        <begin position="311"/>
        <end position="471"/>
    </location>
</feature>
<dbReference type="GO" id="GO:0006281">
    <property type="term" value="P:DNA repair"/>
    <property type="evidence" value="ECO:0007669"/>
    <property type="project" value="UniProtKB-KW"/>
</dbReference>
<keyword evidence="4" id="KW-0479">Metal-binding</keyword>
<dbReference type="InterPro" id="IPR051536">
    <property type="entry name" value="UDG_Type-4/5"/>
</dbReference>
<dbReference type="InterPro" id="IPR036895">
    <property type="entry name" value="Uracil-DNA_glycosylase-like_sf"/>
</dbReference>
<dbReference type="Pfam" id="PF03167">
    <property type="entry name" value="UDG"/>
    <property type="match status" value="1"/>
</dbReference>
<dbReference type="NCBIfam" id="TIGR03915">
    <property type="entry name" value="SAM_7_link_chp"/>
    <property type="match status" value="1"/>
</dbReference>
<evidence type="ECO:0000313" key="11">
    <source>
        <dbReference type="EMBL" id="RAK63676.1"/>
    </source>
</evidence>
<dbReference type="Gene3D" id="3.40.470.10">
    <property type="entry name" value="Uracil-DNA glycosylase-like domain"/>
    <property type="match status" value="1"/>
</dbReference>
<accession>A0A328BCU2</accession>
<sequence>MEVVRLAHETDLAGWRAAARSLRARHVPPARVLWTVDGGASLFAAAAEAHSPEAGKATFTVPKAFVDLADDVVLHRSDERFDLLYRLLWRLQDEPDLLHVVTDPDVARANGLAREVDKAAHKMKAFVRFRQVHDEAGEAFVAWFEPAHRVAERTASFFAARFANMRWSILTPDVCVHWDRGTLSFTPGSDPADAPRADALEDYWRTYYASIFNPARLKVGAMKKEMPVRYWRNLPEAALIPELIARAESRTADMVRQAPSEPSRRIVKAAVRASRDAPWDGQAPTSLEEVAAGVDHCRRCDLWRDATQGVPGEGPLRARLLFVGEQPGDQEDLAGRPFVGPAGQVLDRALAEADVPRAETYVTNAVKHFKHELRGKRRIHKTPDAGEVSACRWWLDAERRLVRPRVIVTLGATAALAVFGRPMPIARSRGHAQQLPDQAQGVVTYHPSYLLRVPDAAAKARAYAEFVDDLKLAWSLAEARAA</sequence>
<evidence type="ECO:0000313" key="12">
    <source>
        <dbReference type="Proteomes" id="UP000249524"/>
    </source>
</evidence>
<proteinExistence type="inferred from homology"/>
<dbReference type="InterPro" id="IPR005122">
    <property type="entry name" value="Uracil-DNA_glycosylase-like"/>
</dbReference>
<dbReference type="RefSeq" id="WP_111276986.1">
    <property type="nucleotide sequence ID" value="NZ_QFYS01000007.1"/>
</dbReference>
<dbReference type="SMART" id="SM00987">
    <property type="entry name" value="UreE_C"/>
    <property type="match status" value="1"/>
</dbReference>
<evidence type="ECO:0000256" key="5">
    <source>
        <dbReference type="ARBA" id="ARBA00022763"/>
    </source>
</evidence>
<dbReference type="SUPFAM" id="SSF52141">
    <property type="entry name" value="Uracil-DNA glycosylase-like"/>
    <property type="match status" value="1"/>
</dbReference>
<dbReference type="EMBL" id="QFYS01000007">
    <property type="protein sequence ID" value="RAK63676.1"/>
    <property type="molecule type" value="Genomic_DNA"/>
</dbReference>
<dbReference type="AlphaFoldDB" id="A0A328BCU2"/>
<gene>
    <name evidence="11" type="ORF">DJ019_15580</name>
</gene>
<evidence type="ECO:0000256" key="4">
    <source>
        <dbReference type="ARBA" id="ARBA00022723"/>
    </source>
</evidence>
<dbReference type="GO" id="GO:0051539">
    <property type="term" value="F:4 iron, 4 sulfur cluster binding"/>
    <property type="evidence" value="ECO:0007669"/>
    <property type="project" value="UniProtKB-KW"/>
</dbReference>
<protein>
    <recommendedName>
        <fullName evidence="2">Type-4 uracil-DNA glycosylase</fullName>
    </recommendedName>
</protein>
<keyword evidence="6" id="KW-0378">Hydrolase</keyword>
<keyword evidence="9" id="KW-0234">DNA repair</keyword>
<dbReference type="NCBIfam" id="TIGR00758">
    <property type="entry name" value="UDG_fam4"/>
    <property type="match status" value="1"/>
</dbReference>
<evidence type="ECO:0000259" key="10">
    <source>
        <dbReference type="SMART" id="SM00986"/>
    </source>
</evidence>
<dbReference type="CDD" id="cd10030">
    <property type="entry name" value="UDG-F4_TTUDGA_SPO1dp_like"/>
    <property type="match status" value="1"/>
</dbReference>
<keyword evidence="5" id="KW-0227">DNA damage</keyword>
<dbReference type="GO" id="GO:0046872">
    <property type="term" value="F:metal ion binding"/>
    <property type="evidence" value="ECO:0007669"/>
    <property type="project" value="UniProtKB-KW"/>
</dbReference>
<dbReference type="Proteomes" id="UP000249524">
    <property type="component" value="Unassembled WGS sequence"/>
</dbReference>
<evidence type="ECO:0000256" key="6">
    <source>
        <dbReference type="ARBA" id="ARBA00022801"/>
    </source>
</evidence>
<evidence type="ECO:0000256" key="3">
    <source>
        <dbReference type="ARBA" id="ARBA00022485"/>
    </source>
</evidence>
<dbReference type="OrthoDB" id="5290748at2"/>
<evidence type="ECO:0000256" key="1">
    <source>
        <dbReference type="ARBA" id="ARBA00006521"/>
    </source>
</evidence>
<comment type="caution">
    <text evidence="11">The sequence shown here is derived from an EMBL/GenBank/DDBJ whole genome shotgun (WGS) entry which is preliminary data.</text>
</comment>
<dbReference type="InterPro" id="IPR005273">
    <property type="entry name" value="Ura-DNA_glyco_family4"/>
</dbReference>
<comment type="similarity">
    <text evidence="1">Belongs to the uracil-DNA glycosylase (UDG) superfamily. Type 4 (UDGa) family.</text>
</comment>
<evidence type="ECO:0000256" key="8">
    <source>
        <dbReference type="ARBA" id="ARBA00023014"/>
    </source>
</evidence>
<evidence type="ECO:0000256" key="2">
    <source>
        <dbReference type="ARBA" id="ARBA00019403"/>
    </source>
</evidence>
<evidence type="ECO:0000256" key="7">
    <source>
        <dbReference type="ARBA" id="ARBA00023004"/>
    </source>
</evidence>
<dbReference type="Pfam" id="PF13566">
    <property type="entry name" value="DUF4130"/>
    <property type="match status" value="1"/>
</dbReference>
<keyword evidence="12" id="KW-1185">Reference proteome</keyword>